<feature type="transmembrane region" description="Helical" evidence="1">
    <location>
        <begin position="110"/>
        <end position="138"/>
    </location>
</feature>
<reference evidence="2 3" key="1">
    <citation type="submission" date="2016-12" db="EMBL/GenBank/DDBJ databases">
        <title>Genomic Comparison of strains in the 'Actinomyces naeslundii' Group.</title>
        <authorList>
            <person name="Mughal S.R."/>
            <person name="Do T."/>
            <person name="Gilbert S.C."/>
            <person name="Witherden E.A."/>
            <person name="Didelot X."/>
            <person name="Beighton D."/>
        </authorList>
    </citation>
    <scope>NUCLEOTIDE SEQUENCE [LARGE SCALE GENOMIC DNA]</scope>
    <source>
        <strain evidence="2 3">CCUG 33920</strain>
    </source>
</reference>
<name>A0A1Q8VCP6_9ACTO</name>
<dbReference type="CDD" id="cd21809">
    <property type="entry name" value="ABC-2_lan_permease-like"/>
    <property type="match status" value="1"/>
</dbReference>
<dbReference type="Proteomes" id="UP000186857">
    <property type="component" value="Unassembled WGS sequence"/>
</dbReference>
<accession>A0A1Q8VCP6</accession>
<evidence type="ECO:0000313" key="2">
    <source>
        <dbReference type="EMBL" id="OLO45854.1"/>
    </source>
</evidence>
<feature type="transmembrane region" description="Helical" evidence="1">
    <location>
        <begin position="64"/>
        <end position="89"/>
    </location>
</feature>
<dbReference type="AlphaFoldDB" id="A0A1Q8VCP6"/>
<dbReference type="OrthoDB" id="9781996at2"/>
<comment type="caution">
    <text evidence="2">The sequence shown here is derived from an EMBL/GenBank/DDBJ whole genome shotgun (WGS) entry which is preliminary data.</text>
</comment>
<gene>
    <name evidence="2" type="ORF">BKH29_02550</name>
</gene>
<evidence type="ECO:0000313" key="3">
    <source>
        <dbReference type="Proteomes" id="UP000186857"/>
    </source>
</evidence>
<organism evidence="2 3">
    <name type="scientific">Actinomyces oris</name>
    <dbReference type="NCBI Taxonomy" id="544580"/>
    <lineage>
        <taxon>Bacteria</taxon>
        <taxon>Bacillati</taxon>
        <taxon>Actinomycetota</taxon>
        <taxon>Actinomycetes</taxon>
        <taxon>Actinomycetales</taxon>
        <taxon>Actinomycetaceae</taxon>
        <taxon>Actinomyces</taxon>
    </lineage>
</organism>
<dbReference type="RefSeq" id="WP_075376126.1">
    <property type="nucleotide sequence ID" value="NZ_MSKJ01000005.1"/>
</dbReference>
<evidence type="ECO:0008006" key="4">
    <source>
        <dbReference type="Google" id="ProtNLM"/>
    </source>
</evidence>
<feature type="transmembrane region" description="Helical" evidence="1">
    <location>
        <begin position="150"/>
        <end position="168"/>
    </location>
</feature>
<feature type="transmembrane region" description="Helical" evidence="1">
    <location>
        <begin position="236"/>
        <end position="258"/>
    </location>
</feature>
<proteinExistence type="predicted"/>
<feature type="transmembrane region" description="Helical" evidence="1">
    <location>
        <begin position="32"/>
        <end position="52"/>
    </location>
</feature>
<keyword evidence="1" id="KW-1133">Transmembrane helix</keyword>
<dbReference type="EMBL" id="MSKJ01000005">
    <property type="protein sequence ID" value="OLO45854.1"/>
    <property type="molecule type" value="Genomic_DNA"/>
</dbReference>
<sequence length="265" mass="27689">MIARTSTALDANSFSPSPLLAELLKLRRSQPLLVVIGLPLVVTGTGIINTLFSGRGLEDGWNTLWLRTVGFYGLFPLVLGVAILASLVWRPEHRDSNWNTLMTSPIGATHIALIKTLAIAGLAAAMQATMLIVVVATGKVLFGLPGLPPAHLLASGTLVAVACVPLAAFQSSISMLMRSFAGAVALAAALAGVSVSLLTAKIGSISYTLPHALATRTALLGSGMFSDPSHPDMTTFGRIATTAVILTLLIVVSTGWILKHRDLHI</sequence>
<evidence type="ECO:0000256" key="1">
    <source>
        <dbReference type="SAM" id="Phobius"/>
    </source>
</evidence>
<keyword evidence="1" id="KW-0812">Transmembrane</keyword>
<dbReference type="Pfam" id="PF12730">
    <property type="entry name" value="ABC2_membrane_4"/>
    <property type="match status" value="1"/>
</dbReference>
<feature type="transmembrane region" description="Helical" evidence="1">
    <location>
        <begin position="180"/>
        <end position="200"/>
    </location>
</feature>
<keyword evidence="1" id="KW-0472">Membrane</keyword>
<protein>
    <recommendedName>
        <fullName evidence="4">ABC transporter</fullName>
    </recommendedName>
</protein>